<evidence type="ECO:0000313" key="3">
    <source>
        <dbReference type="Proteomes" id="UP000244893"/>
    </source>
</evidence>
<dbReference type="EMBL" id="QEOP01000001">
    <property type="protein sequence ID" value="PVZ95710.1"/>
    <property type="molecule type" value="Genomic_DNA"/>
</dbReference>
<dbReference type="Proteomes" id="UP000244893">
    <property type="component" value="Unassembled WGS sequence"/>
</dbReference>
<dbReference type="OrthoDB" id="5178565at2"/>
<feature type="region of interest" description="Disordered" evidence="1">
    <location>
        <begin position="1"/>
        <end position="25"/>
    </location>
</feature>
<name>A0A2V1HWX3_9MICO</name>
<sequence length="220" mass="23049">MSDVWQQLPFSQRRAGEDESSVSSDWRPYTGRTLMALASALDSLTDEQWASDALTPRRGHGRPSVAETIADLVRALEPRALLRRGSASAVEPTEMTAALRHRGEEFAAGSGRRGLGALTAVVQHAYDVTVPLEVADPVEPRASGAVALGLAAAAPTPLRGVLVGRSLVAADADWLIGAGPAIRGTAGELVCWLGGRDVTPFFDRPGAKRADSAEPADSSS</sequence>
<evidence type="ECO:0000313" key="2">
    <source>
        <dbReference type="EMBL" id="PVZ95710.1"/>
    </source>
</evidence>
<organism evidence="2 3">
    <name type="scientific">Amnibacterium flavum</name>
    <dbReference type="NCBI Taxonomy" id="2173173"/>
    <lineage>
        <taxon>Bacteria</taxon>
        <taxon>Bacillati</taxon>
        <taxon>Actinomycetota</taxon>
        <taxon>Actinomycetes</taxon>
        <taxon>Micrococcales</taxon>
        <taxon>Microbacteriaceae</taxon>
        <taxon>Amnibacterium</taxon>
    </lineage>
</organism>
<dbReference type="AlphaFoldDB" id="A0A2V1HWX3"/>
<comment type="caution">
    <text evidence="2">The sequence shown here is derived from an EMBL/GenBank/DDBJ whole genome shotgun (WGS) entry which is preliminary data.</text>
</comment>
<evidence type="ECO:0000256" key="1">
    <source>
        <dbReference type="SAM" id="MobiDB-lite"/>
    </source>
</evidence>
<gene>
    <name evidence="2" type="ORF">DDQ50_04305</name>
</gene>
<reference evidence="2 3" key="1">
    <citation type="submission" date="2018-05" db="EMBL/GenBank/DDBJ databases">
        <title>Amnibacterium sp. M8JJ-5, whole genome shotgun sequence.</title>
        <authorList>
            <person name="Tuo L."/>
        </authorList>
    </citation>
    <scope>NUCLEOTIDE SEQUENCE [LARGE SCALE GENOMIC DNA]</scope>
    <source>
        <strain evidence="2 3">M8JJ-5</strain>
    </source>
</reference>
<feature type="compositionally biased region" description="Polar residues" evidence="1">
    <location>
        <begin position="1"/>
        <end position="10"/>
    </location>
</feature>
<proteinExistence type="predicted"/>
<protein>
    <recommendedName>
        <fullName evidence="4">Mycothiol-dependent maleylpyruvate isomerase metal-binding domain-containing protein</fullName>
    </recommendedName>
</protein>
<keyword evidence="3" id="KW-1185">Reference proteome</keyword>
<evidence type="ECO:0008006" key="4">
    <source>
        <dbReference type="Google" id="ProtNLM"/>
    </source>
</evidence>
<dbReference type="RefSeq" id="WP_116755445.1">
    <property type="nucleotide sequence ID" value="NZ_JBHUEX010000001.1"/>
</dbReference>
<accession>A0A2V1HWX3</accession>